<keyword evidence="5" id="KW-0408">Iron</keyword>
<dbReference type="Proteomes" id="UP000604273">
    <property type="component" value="Unassembled WGS sequence"/>
</dbReference>
<dbReference type="GO" id="GO:0044550">
    <property type="term" value="P:secondary metabolite biosynthetic process"/>
    <property type="evidence" value="ECO:0007669"/>
    <property type="project" value="UniProtKB-ARBA"/>
</dbReference>
<accession>A0A8H4SR01</accession>
<evidence type="ECO:0000256" key="5">
    <source>
        <dbReference type="ARBA" id="ARBA00023004"/>
    </source>
</evidence>
<evidence type="ECO:0000256" key="2">
    <source>
        <dbReference type="ARBA" id="ARBA00022617"/>
    </source>
</evidence>
<protein>
    <recommendedName>
        <fullName evidence="8">Cytochrome P450 monooxygenase</fullName>
    </recommendedName>
</protein>
<comment type="cofactor">
    <cofactor evidence="1">
        <name>heme</name>
        <dbReference type="ChEBI" id="CHEBI:30413"/>
    </cofactor>
</comment>
<sequence>MSVFVMFAFGVGCCLLLVRLVTSYLRLSNIPGPLAAKFTDLWCYKLQNSKAYSSRLVELHNNTCDPAAIPIIYSINPTWIKGPSYYGAIPVSKNRPVPSIIGMGEAQYTAVRKSVGRAFTTNSLLDYEDSIEATGKELIAVLSHETETDIGEWLQYFAMDMLIRISFGDSLGMLSKRQDVDGTLQAVMARFDHWGQWGAVPSIDYAVNKSRLATTLRGVRDHPLARVAQSKLDTRKRDENKSSYRDLCSKFLEGQKKYPQLVKQDEILGIIISTIGAGADTTVSTLTYTLYFLSKHPAARQKLIDEINENLSQGTLSRTPK</sequence>
<evidence type="ECO:0008006" key="8">
    <source>
        <dbReference type="Google" id="ProtNLM"/>
    </source>
</evidence>
<gene>
    <name evidence="6" type="ORF">FGADI_12900</name>
</gene>
<dbReference type="GO" id="GO:0005506">
    <property type="term" value="F:iron ion binding"/>
    <property type="evidence" value="ECO:0007669"/>
    <property type="project" value="InterPro"/>
</dbReference>
<keyword evidence="2" id="KW-0349">Heme</keyword>
<dbReference type="PANTHER" id="PTHR24305:SF235">
    <property type="entry name" value="CYTOCHROME P450 MONOOXYGENASE APDB-RELATED"/>
    <property type="match status" value="1"/>
</dbReference>
<dbReference type="OrthoDB" id="3934656at2759"/>
<dbReference type="AlphaFoldDB" id="A0A8H4SR01"/>
<dbReference type="Gene3D" id="1.10.630.10">
    <property type="entry name" value="Cytochrome P450"/>
    <property type="match status" value="1"/>
</dbReference>
<proteinExistence type="predicted"/>
<reference evidence="6" key="1">
    <citation type="journal article" date="2020" name="BMC Genomics">
        <title>Correction to: Identification and distribution of gene clusters required for synthesis of sphingolipid metabolism inhibitors in diverse species of the filamentous fungus Fusarium.</title>
        <authorList>
            <person name="Kim H.S."/>
            <person name="Lohmar J.M."/>
            <person name="Busman M."/>
            <person name="Brown D.W."/>
            <person name="Naumann T.A."/>
            <person name="Divon H.H."/>
            <person name="Lysoe E."/>
            <person name="Uhlig S."/>
            <person name="Proctor R.H."/>
        </authorList>
    </citation>
    <scope>NUCLEOTIDE SEQUENCE</scope>
    <source>
        <strain evidence="6">NRRL 45417</strain>
    </source>
</reference>
<dbReference type="PANTHER" id="PTHR24305">
    <property type="entry name" value="CYTOCHROME P450"/>
    <property type="match status" value="1"/>
</dbReference>
<comment type="caution">
    <text evidence="6">The sequence shown here is derived from an EMBL/GenBank/DDBJ whole genome shotgun (WGS) entry which is preliminary data.</text>
</comment>
<evidence type="ECO:0000256" key="4">
    <source>
        <dbReference type="ARBA" id="ARBA00023002"/>
    </source>
</evidence>
<dbReference type="GO" id="GO:0016705">
    <property type="term" value="F:oxidoreductase activity, acting on paired donors, with incorporation or reduction of molecular oxygen"/>
    <property type="evidence" value="ECO:0007669"/>
    <property type="project" value="InterPro"/>
</dbReference>
<evidence type="ECO:0000313" key="7">
    <source>
        <dbReference type="Proteomes" id="UP000604273"/>
    </source>
</evidence>
<dbReference type="InterPro" id="IPR036396">
    <property type="entry name" value="Cyt_P450_sf"/>
</dbReference>
<keyword evidence="7" id="KW-1185">Reference proteome</keyword>
<dbReference type="SUPFAM" id="SSF48264">
    <property type="entry name" value="Cytochrome P450"/>
    <property type="match status" value="1"/>
</dbReference>
<evidence type="ECO:0000256" key="1">
    <source>
        <dbReference type="ARBA" id="ARBA00001971"/>
    </source>
</evidence>
<reference evidence="6" key="2">
    <citation type="submission" date="2020-05" db="EMBL/GenBank/DDBJ databases">
        <authorList>
            <person name="Kim H.-S."/>
            <person name="Proctor R.H."/>
            <person name="Brown D.W."/>
        </authorList>
    </citation>
    <scope>NUCLEOTIDE SEQUENCE</scope>
    <source>
        <strain evidence="6">NRRL 45417</strain>
    </source>
</reference>
<dbReference type="GO" id="GO:0020037">
    <property type="term" value="F:heme binding"/>
    <property type="evidence" value="ECO:0007669"/>
    <property type="project" value="InterPro"/>
</dbReference>
<evidence type="ECO:0000313" key="6">
    <source>
        <dbReference type="EMBL" id="KAF4944151.1"/>
    </source>
</evidence>
<name>A0A8H4SR01_9HYPO</name>
<organism evidence="6 7">
    <name type="scientific">Fusarium gaditjirri</name>
    <dbReference type="NCBI Taxonomy" id="282569"/>
    <lineage>
        <taxon>Eukaryota</taxon>
        <taxon>Fungi</taxon>
        <taxon>Dikarya</taxon>
        <taxon>Ascomycota</taxon>
        <taxon>Pezizomycotina</taxon>
        <taxon>Sordariomycetes</taxon>
        <taxon>Hypocreomycetidae</taxon>
        <taxon>Hypocreales</taxon>
        <taxon>Nectriaceae</taxon>
        <taxon>Fusarium</taxon>
        <taxon>Fusarium nisikadoi species complex</taxon>
    </lineage>
</organism>
<keyword evidence="4" id="KW-0560">Oxidoreductase</keyword>
<keyword evidence="3" id="KW-0479">Metal-binding</keyword>
<dbReference type="InterPro" id="IPR001128">
    <property type="entry name" value="Cyt_P450"/>
</dbReference>
<dbReference type="EMBL" id="JABFAI010000457">
    <property type="protein sequence ID" value="KAF4944151.1"/>
    <property type="molecule type" value="Genomic_DNA"/>
</dbReference>
<dbReference type="InterPro" id="IPR050121">
    <property type="entry name" value="Cytochrome_P450_monoxygenase"/>
</dbReference>
<dbReference type="Pfam" id="PF00067">
    <property type="entry name" value="p450"/>
    <property type="match status" value="1"/>
</dbReference>
<evidence type="ECO:0000256" key="3">
    <source>
        <dbReference type="ARBA" id="ARBA00022723"/>
    </source>
</evidence>
<dbReference type="GO" id="GO:0004497">
    <property type="term" value="F:monooxygenase activity"/>
    <property type="evidence" value="ECO:0007669"/>
    <property type="project" value="InterPro"/>
</dbReference>